<dbReference type="AlphaFoldDB" id="A0AAV4NRU5"/>
<comment type="caution">
    <text evidence="2">The sequence shown here is derived from an EMBL/GenBank/DDBJ whole genome shotgun (WGS) entry which is preliminary data.</text>
</comment>
<sequence length="251" mass="28499">MCSHSLSWILYHLDIFYHLQCPSHTLSSAISSPSCNIWTAFMIYNVLPILYHLDIFYHLQCPSHSLSSAISSSSFIIWTAFIIYNVLPILYHLQYPRHPLSSGHLLSSTMSFPSFIIWTAFIIYNVLPILYHLDNLSPPIGGHFLSFAMSSFHHLGISKWNPPINHIRKEIPVVDFLFAQNLVLHHFCDKCATILFSHVATSQLKNVGALNSRLRTGRAFSILFGSHCKRGFLLGGELIAKDLISADRYIL</sequence>
<keyword evidence="3" id="KW-1185">Reference proteome</keyword>
<evidence type="ECO:0000256" key="1">
    <source>
        <dbReference type="SAM" id="Phobius"/>
    </source>
</evidence>
<evidence type="ECO:0000313" key="2">
    <source>
        <dbReference type="EMBL" id="GIX86495.1"/>
    </source>
</evidence>
<dbReference type="EMBL" id="BPLQ01001895">
    <property type="protein sequence ID" value="GIX86495.1"/>
    <property type="molecule type" value="Genomic_DNA"/>
</dbReference>
<proteinExistence type="predicted"/>
<keyword evidence="1" id="KW-1133">Transmembrane helix</keyword>
<organism evidence="2 3">
    <name type="scientific">Caerostris darwini</name>
    <dbReference type="NCBI Taxonomy" id="1538125"/>
    <lineage>
        <taxon>Eukaryota</taxon>
        <taxon>Metazoa</taxon>
        <taxon>Ecdysozoa</taxon>
        <taxon>Arthropoda</taxon>
        <taxon>Chelicerata</taxon>
        <taxon>Arachnida</taxon>
        <taxon>Araneae</taxon>
        <taxon>Araneomorphae</taxon>
        <taxon>Entelegynae</taxon>
        <taxon>Araneoidea</taxon>
        <taxon>Araneidae</taxon>
        <taxon>Caerostris</taxon>
    </lineage>
</organism>
<reference evidence="2 3" key="1">
    <citation type="submission" date="2021-06" db="EMBL/GenBank/DDBJ databases">
        <title>Caerostris darwini draft genome.</title>
        <authorList>
            <person name="Kono N."/>
            <person name="Arakawa K."/>
        </authorList>
    </citation>
    <scope>NUCLEOTIDE SEQUENCE [LARGE SCALE GENOMIC DNA]</scope>
</reference>
<gene>
    <name evidence="2" type="ORF">CDAR_534661</name>
</gene>
<feature type="transmembrane region" description="Helical" evidence="1">
    <location>
        <begin position="69"/>
        <end position="91"/>
    </location>
</feature>
<protein>
    <submittedName>
        <fullName evidence="2">Uncharacterized protein</fullName>
    </submittedName>
</protein>
<keyword evidence="1" id="KW-0812">Transmembrane</keyword>
<feature type="transmembrane region" description="Helical" evidence="1">
    <location>
        <begin position="37"/>
        <end position="57"/>
    </location>
</feature>
<keyword evidence="1" id="KW-0472">Membrane</keyword>
<evidence type="ECO:0000313" key="3">
    <source>
        <dbReference type="Proteomes" id="UP001054837"/>
    </source>
</evidence>
<dbReference type="Proteomes" id="UP001054837">
    <property type="component" value="Unassembled WGS sequence"/>
</dbReference>
<accession>A0AAV4NRU5</accession>
<name>A0AAV4NRU5_9ARAC</name>
<feature type="transmembrane region" description="Helical" evidence="1">
    <location>
        <begin position="111"/>
        <end position="131"/>
    </location>
</feature>